<name>A0A314V2K1_PRUYE</name>
<feature type="compositionally biased region" description="Polar residues" evidence="4">
    <location>
        <begin position="669"/>
        <end position="693"/>
    </location>
</feature>
<dbReference type="FunFam" id="2.40.50.770:FF:000004">
    <property type="entry name" value="RecQ-mediated instability protein (DUF1767)"/>
    <property type="match status" value="1"/>
</dbReference>
<dbReference type="Gene3D" id="2.40.50.770">
    <property type="entry name" value="RecQ-mediated genome instability protein Rmi1, C-terminal domain"/>
    <property type="match status" value="1"/>
</dbReference>
<feature type="domain" description="RMI1 N-terminal" evidence="7">
    <location>
        <begin position="127"/>
        <end position="172"/>
    </location>
</feature>
<dbReference type="GO" id="GO:0000712">
    <property type="term" value="P:resolution of meiotic recombination intermediates"/>
    <property type="evidence" value="ECO:0007669"/>
    <property type="project" value="TreeGrafter"/>
</dbReference>
<dbReference type="InterPro" id="IPR013894">
    <property type="entry name" value="RMI1_OB"/>
</dbReference>
<evidence type="ECO:0000256" key="4">
    <source>
        <dbReference type="SAM" id="MobiDB-lite"/>
    </source>
</evidence>
<sequence length="773" mass="84792">MLRRRLRLSYSSDEEEQPQPQQHQNEEPQPQSSAVTHPPVTLSPPNPYPSEPLPITSDDDEFIDVSDNLSSPSPEPSPEPESDNRPHPPPPAQDPAPEPINRPPPPPPPYPPSSGGCPISEHLQGLGLRLKREWLDACVHGLQQSVPGFQNFDVETKAKLCFEQFLFSDMNLSGGGVLPENVASLHLVDLPGPYVLQVDEIVNISNPLKIRYQKAAVGLKRCLKLSITDGVQRVFAMEYRPIQALEALAPAGLKVAMCNVHIRHGLLMLVPESVEVLGGLVEELDAARQRLVDEVNKPPRGNRTRNGVVPPLGTRLTLAAWPPNRVQDAGHTNSSTMEAPTPFQASNQGATFSVSARNTSSVSSRNTSPVTGEESTVPLGGEHSVVNPSSTDVFGVEEMPMDTTPYSRRNAIPNPLSDDFGVENLHINSAGHSRESRVPENVIPNPSFEDALDVEDVEMDAIHIEGENYTSDSILNDEDINMINEGETHGAYPSSDAILNDEDINVVNEVERQEILSGDHEPPFSYLCSLSAKLAMMKNAHSIQGKVKCVLTGVKKFQYTHTYELQAYVDDGTLIKEILVDHNVVQEGIGHSPEEVKAAISSPDKTIVRNMKEKMKQFQKFLTNFEGIMLIEMRLHDLPIALEMKQGCTQSDAWLLLRRIKASPPARASGQSSPGARTSQYASSPARTSQHLSSHPIDISPNNLAYSAGVAIAYNGNAVGVWFHGQCCIMEKIRIWMKLLLAKMDAVAATERVFLNVISAISLENTSVKRWGR</sequence>
<gene>
    <name evidence="8" type="ORF">Pyn_35216</name>
</gene>
<evidence type="ECO:0000313" key="9">
    <source>
        <dbReference type="Proteomes" id="UP000250321"/>
    </source>
</evidence>
<evidence type="ECO:0000256" key="2">
    <source>
        <dbReference type="ARBA" id="ARBA00018987"/>
    </source>
</evidence>
<comment type="caution">
    <text evidence="8">The sequence shown here is derived from an EMBL/GenBank/DDBJ whole genome shotgun (WGS) entry which is preliminary data.</text>
</comment>
<dbReference type="PANTHER" id="PTHR14790:SF15">
    <property type="entry name" value="RECQ-MEDIATED GENOME INSTABILITY PROTEIN 1"/>
    <property type="match status" value="1"/>
</dbReference>
<keyword evidence="9" id="KW-1185">Reference proteome</keyword>
<reference evidence="8 9" key="1">
    <citation type="submission" date="2018-02" db="EMBL/GenBank/DDBJ databases">
        <title>Draft genome of wild Prunus yedoensis var. nudiflora.</title>
        <authorList>
            <person name="Baek S."/>
            <person name="Kim J.-H."/>
            <person name="Choi K."/>
            <person name="Kim G.-B."/>
            <person name="Cho A."/>
            <person name="Jang H."/>
            <person name="Shin C.-H."/>
            <person name="Yu H.-J."/>
            <person name="Mun J.-H."/>
        </authorList>
    </citation>
    <scope>NUCLEOTIDE SEQUENCE [LARGE SCALE GENOMIC DNA]</scope>
    <source>
        <strain evidence="9">cv. Jeju island</strain>
        <tissue evidence="8">Leaf</tissue>
    </source>
</reference>
<comment type="similarity">
    <text evidence="1">Belongs to the RMI1 family.</text>
</comment>
<feature type="domain" description="RecQ-mediated genome instability protein 1 C-terminal OB-fold" evidence="6">
    <location>
        <begin position="521"/>
        <end position="660"/>
    </location>
</feature>
<protein>
    <recommendedName>
        <fullName evidence="2">RecQ-mediated genome instability protein 1</fullName>
    </recommendedName>
    <alternativeName>
        <fullName evidence="3">BLM-associated protein of 75 kDa homolog</fullName>
    </alternativeName>
</protein>
<accession>A0A314V2K1</accession>
<dbReference type="InterPro" id="IPR032199">
    <property type="entry name" value="RMI1_C"/>
</dbReference>
<evidence type="ECO:0000256" key="3">
    <source>
        <dbReference type="ARBA" id="ARBA00077519"/>
    </source>
</evidence>
<dbReference type="SMART" id="SM01161">
    <property type="entry name" value="DUF1767"/>
    <property type="match status" value="1"/>
</dbReference>
<dbReference type="InterPro" id="IPR049363">
    <property type="entry name" value="RMI1_N"/>
</dbReference>
<dbReference type="GO" id="GO:0000166">
    <property type="term" value="F:nucleotide binding"/>
    <property type="evidence" value="ECO:0007669"/>
    <property type="project" value="InterPro"/>
</dbReference>
<dbReference type="PANTHER" id="PTHR14790">
    <property type="entry name" value="RECQ-MEDIATED GENOME INSTABILITY PROTEIN 1 RMI1"/>
    <property type="match status" value="1"/>
</dbReference>
<evidence type="ECO:0000256" key="1">
    <source>
        <dbReference type="ARBA" id="ARBA00006395"/>
    </source>
</evidence>
<organism evidence="8 9">
    <name type="scientific">Prunus yedoensis var. nudiflora</name>
    <dbReference type="NCBI Taxonomy" id="2094558"/>
    <lineage>
        <taxon>Eukaryota</taxon>
        <taxon>Viridiplantae</taxon>
        <taxon>Streptophyta</taxon>
        <taxon>Embryophyta</taxon>
        <taxon>Tracheophyta</taxon>
        <taxon>Spermatophyta</taxon>
        <taxon>Magnoliopsida</taxon>
        <taxon>eudicotyledons</taxon>
        <taxon>Gunneridae</taxon>
        <taxon>Pentapetalae</taxon>
        <taxon>rosids</taxon>
        <taxon>fabids</taxon>
        <taxon>Rosales</taxon>
        <taxon>Rosaceae</taxon>
        <taxon>Amygdaloideae</taxon>
        <taxon>Amygdaleae</taxon>
        <taxon>Prunus</taxon>
    </lineage>
</organism>
<dbReference type="STRING" id="2094558.A0A314V2K1"/>
<feature type="compositionally biased region" description="Pro residues" evidence="4">
    <location>
        <begin position="87"/>
        <end position="112"/>
    </location>
</feature>
<dbReference type="GO" id="GO:0016604">
    <property type="term" value="C:nuclear body"/>
    <property type="evidence" value="ECO:0007669"/>
    <property type="project" value="TreeGrafter"/>
</dbReference>
<evidence type="ECO:0000259" key="7">
    <source>
        <dbReference type="Pfam" id="PF21000"/>
    </source>
</evidence>
<evidence type="ECO:0000259" key="6">
    <source>
        <dbReference type="Pfam" id="PF16099"/>
    </source>
</evidence>
<evidence type="ECO:0000259" key="5">
    <source>
        <dbReference type="Pfam" id="PF08585"/>
    </source>
</evidence>
<dbReference type="Pfam" id="PF21000">
    <property type="entry name" value="RMI1_N_N"/>
    <property type="match status" value="1"/>
</dbReference>
<dbReference type="GO" id="GO:0000724">
    <property type="term" value="P:double-strand break repair via homologous recombination"/>
    <property type="evidence" value="ECO:0007669"/>
    <property type="project" value="TreeGrafter"/>
</dbReference>
<feature type="region of interest" description="Disordered" evidence="4">
    <location>
        <begin position="355"/>
        <end position="390"/>
    </location>
</feature>
<feature type="domain" description="RecQ mediated genome instability protein 1 OB-fold" evidence="5">
    <location>
        <begin position="178"/>
        <end position="289"/>
    </location>
</feature>
<proteinExistence type="inferred from homology"/>
<dbReference type="Proteomes" id="UP000250321">
    <property type="component" value="Unassembled WGS sequence"/>
</dbReference>
<dbReference type="GO" id="GO:0031422">
    <property type="term" value="C:RecQ family helicase-topoisomerase III complex"/>
    <property type="evidence" value="ECO:0007669"/>
    <property type="project" value="TreeGrafter"/>
</dbReference>
<evidence type="ECO:0000313" key="8">
    <source>
        <dbReference type="EMBL" id="PQM43164.1"/>
    </source>
</evidence>
<feature type="region of interest" description="Disordered" evidence="4">
    <location>
        <begin position="665"/>
        <end position="694"/>
    </location>
</feature>
<dbReference type="Pfam" id="PF16099">
    <property type="entry name" value="RMI1_C"/>
    <property type="match status" value="1"/>
</dbReference>
<dbReference type="EMBL" id="PJQY01002712">
    <property type="protein sequence ID" value="PQM43164.1"/>
    <property type="molecule type" value="Genomic_DNA"/>
</dbReference>
<dbReference type="Pfam" id="PF08585">
    <property type="entry name" value="RMI1_N_C"/>
    <property type="match status" value="1"/>
</dbReference>
<feature type="compositionally biased region" description="Low complexity" evidence="4">
    <location>
        <begin position="18"/>
        <end position="31"/>
    </location>
</feature>
<dbReference type="OrthoDB" id="341511at2759"/>
<feature type="compositionally biased region" description="Low complexity" evidence="4">
    <location>
        <begin position="355"/>
        <end position="368"/>
    </location>
</feature>
<dbReference type="AlphaFoldDB" id="A0A314V2K1"/>
<dbReference type="InterPro" id="IPR042470">
    <property type="entry name" value="RMI1_N_C_sf"/>
</dbReference>
<feature type="compositionally biased region" description="Pro residues" evidence="4">
    <location>
        <begin position="41"/>
        <end position="52"/>
    </location>
</feature>
<feature type="region of interest" description="Disordered" evidence="4">
    <location>
        <begin position="1"/>
        <end position="118"/>
    </location>
</feature>